<dbReference type="EMBL" id="CAIIXF020000001">
    <property type="protein sequence ID" value="CAH1773134.1"/>
    <property type="molecule type" value="Genomic_DNA"/>
</dbReference>
<dbReference type="SMART" id="SM00174">
    <property type="entry name" value="RHO"/>
    <property type="match status" value="1"/>
</dbReference>
<dbReference type="GO" id="GO:0003924">
    <property type="term" value="F:GTPase activity"/>
    <property type="evidence" value="ECO:0007669"/>
    <property type="project" value="InterPro"/>
</dbReference>
<dbReference type="Proteomes" id="UP000749559">
    <property type="component" value="Unassembled WGS sequence"/>
</dbReference>
<dbReference type="AlphaFoldDB" id="A0A8S4MWI8"/>
<dbReference type="SMART" id="SM00225">
    <property type="entry name" value="BTB"/>
    <property type="match status" value="2"/>
</dbReference>
<protein>
    <recommendedName>
        <fullName evidence="1">BTB domain-containing protein</fullName>
    </recommendedName>
</protein>
<name>A0A8S4MWI8_OWEFU</name>
<dbReference type="PROSITE" id="PS50097">
    <property type="entry name" value="BTB"/>
    <property type="match status" value="2"/>
</dbReference>
<dbReference type="OrthoDB" id="10251809at2759"/>
<keyword evidence="3" id="KW-1185">Reference proteome</keyword>
<dbReference type="CDD" id="cd18499">
    <property type="entry name" value="BACK_RHOBTB"/>
    <property type="match status" value="1"/>
</dbReference>
<dbReference type="PROSITE" id="PS51420">
    <property type="entry name" value="RHO"/>
    <property type="match status" value="1"/>
</dbReference>
<proteinExistence type="predicted"/>
<sequence length="556" mass="63187">MFDNYEHVMLIDEKSFHIQLFDSLVGPPNFPEDADRLRPLSYPKTDVFFLCFDIGSPDSFENIHEKWVPEIKHHCPHTPFMLVGCKSDLRTCPSHEGNPIVSIQEVEDLAQQLGCRYQEVSALTQDGVQDCFIEAGRLAVIHKGHTRLKKKGLPIPPVMPPAEKVPCPEIETSTFAEQWLKLLKNPSYADVTFKVGHHELLAHKIILCAASETFRKLINITPDFEINQLEPVKYDNTSGKIAAKLVPGLENACHDSNDNTIITLREDITYEAFVHVLEFIYTGVPLLKDETPADDLHDLKHAAITFNLPQLVTICENIEQNMEFLNPSIGTYLNHETEAKLKKMFLNKPLLADIVFLIEGTKVFAHKTVVTTRCEVFAAMFSGHYTETSQGSCTEVEISGTSLATFLALLEYLYTDHSPIEENDSIEILVLANQYCQTRLINLCELYITKEVEHSMAKSIESSDIDVIDLLISCQDHNAHQLAKWCLHFIATNYSSFMNHPKFPLLVGSNLEYIEEHRWPPVSYLDKVEEYNQLISIKKRSRISKFFSCVFSKVGK</sequence>
<dbReference type="SUPFAM" id="SSF54695">
    <property type="entry name" value="POZ domain"/>
    <property type="match status" value="2"/>
</dbReference>
<dbReference type="FunFam" id="3.30.710.10:FF:000202">
    <property type="entry name" value="Predicted protein"/>
    <property type="match status" value="1"/>
</dbReference>
<dbReference type="CDD" id="cd00157">
    <property type="entry name" value="Rho"/>
    <property type="match status" value="1"/>
</dbReference>
<dbReference type="CDD" id="cd18299">
    <property type="entry name" value="BTB1_POZ_RhoBTB"/>
    <property type="match status" value="1"/>
</dbReference>
<dbReference type="InterPro" id="IPR001806">
    <property type="entry name" value="Small_GTPase"/>
</dbReference>
<dbReference type="Gene3D" id="3.30.710.10">
    <property type="entry name" value="Potassium Channel Kv1.1, Chain A"/>
    <property type="match status" value="2"/>
</dbReference>
<comment type="caution">
    <text evidence="2">The sequence shown here is derived from an EMBL/GenBank/DDBJ whole genome shotgun (WGS) entry which is preliminary data.</text>
</comment>
<dbReference type="InterPro" id="IPR011333">
    <property type="entry name" value="SKP1/BTB/POZ_sf"/>
</dbReference>
<organism evidence="2 3">
    <name type="scientific">Owenia fusiformis</name>
    <name type="common">Polychaete worm</name>
    <dbReference type="NCBI Taxonomy" id="6347"/>
    <lineage>
        <taxon>Eukaryota</taxon>
        <taxon>Metazoa</taxon>
        <taxon>Spiralia</taxon>
        <taxon>Lophotrochozoa</taxon>
        <taxon>Annelida</taxon>
        <taxon>Polychaeta</taxon>
        <taxon>Sedentaria</taxon>
        <taxon>Canalipalpata</taxon>
        <taxon>Sabellida</taxon>
        <taxon>Oweniida</taxon>
        <taxon>Oweniidae</taxon>
        <taxon>Owenia</taxon>
    </lineage>
</organism>
<dbReference type="SUPFAM" id="SSF52540">
    <property type="entry name" value="P-loop containing nucleoside triphosphate hydrolases"/>
    <property type="match status" value="1"/>
</dbReference>
<dbReference type="PROSITE" id="PS51421">
    <property type="entry name" value="RAS"/>
    <property type="match status" value="1"/>
</dbReference>
<evidence type="ECO:0000313" key="3">
    <source>
        <dbReference type="Proteomes" id="UP000749559"/>
    </source>
</evidence>
<dbReference type="SMART" id="SM00175">
    <property type="entry name" value="RAB"/>
    <property type="match status" value="1"/>
</dbReference>
<feature type="domain" description="BTB" evidence="1">
    <location>
        <begin position="189"/>
        <end position="289"/>
    </location>
</feature>
<accession>A0A8S4MWI8</accession>
<dbReference type="PANTHER" id="PTHR24413">
    <property type="entry name" value="SPECKLE-TYPE POZ PROTEIN"/>
    <property type="match status" value="1"/>
</dbReference>
<dbReference type="Pfam" id="PF00071">
    <property type="entry name" value="Ras"/>
    <property type="match status" value="1"/>
</dbReference>
<dbReference type="InterPro" id="IPR000210">
    <property type="entry name" value="BTB/POZ_dom"/>
</dbReference>
<dbReference type="GO" id="GO:0005525">
    <property type="term" value="F:GTP binding"/>
    <property type="evidence" value="ECO:0007669"/>
    <property type="project" value="InterPro"/>
</dbReference>
<dbReference type="PROSITE" id="PS51419">
    <property type="entry name" value="RAB"/>
    <property type="match status" value="1"/>
</dbReference>
<reference evidence="2" key="1">
    <citation type="submission" date="2022-03" db="EMBL/GenBank/DDBJ databases">
        <authorList>
            <person name="Martin C."/>
        </authorList>
    </citation>
    <scope>NUCLEOTIDE SEQUENCE</scope>
</reference>
<dbReference type="Gene3D" id="1.25.40.420">
    <property type="match status" value="1"/>
</dbReference>
<dbReference type="InterPro" id="IPR027417">
    <property type="entry name" value="P-loop_NTPase"/>
</dbReference>
<dbReference type="CDD" id="cd18300">
    <property type="entry name" value="BTB2_POZ_RhoBTB"/>
    <property type="match status" value="1"/>
</dbReference>
<feature type="domain" description="BTB" evidence="1">
    <location>
        <begin position="352"/>
        <end position="422"/>
    </location>
</feature>
<dbReference type="SMART" id="SM00173">
    <property type="entry name" value="RAS"/>
    <property type="match status" value="1"/>
</dbReference>
<dbReference type="Gene3D" id="3.40.50.300">
    <property type="entry name" value="P-loop containing nucleotide triphosphate hydrolases"/>
    <property type="match status" value="1"/>
</dbReference>
<dbReference type="Pfam" id="PF00651">
    <property type="entry name" value="BTB"/>
    <property type="match status" value="3"/>
</dbReference>
<gene>
    <name evidence="2" type="ORF">OFUS_LOCUS776</name>
</gene>
<evidence type="ECO:0000313" key="2">
    <source>
        <dbReference type="EMBL" id="CAH1773134.1"/>
    </source>
</evidence>
<evidence type="ECO:0000259" key="1">
    <source>
        <dbReference type="PROSITE" id="PS50097"/>
    </source>
</evidence>